<dbReference type="AlphaFoldDB" id="G5BVF4"/>
<protein>
    <submittedName>
        <fullName evidence="1">Uncharacterized protein</fullName>
    </submittedName>
</protein>
<reference evidence="1 2" key="1">
    <citation type="journal article" date="2011" name="Nature">
        <title>Genome sequencing reveals insights into physiology and longevity of the naked mole rat.</title>
        <authorList>
            <person name="Kim E.B."/>
            <person name="Fang X."/>
            <person name="Fushan A.A."/>
            <person name="Huang Z."/>
            <person name="Lobanov A.V."/>
            <person name="Han L."/>
            <person name="Marino S.M."/>
            <person name="Sun X."/>
            <person name="Turanov A.A."/>
            <person name="Yang P."/>
            <person name="Yim S.H."/>
            <person name="Zhao X."/>
            <person name="Kasaikina M.V."/>
            <person name="Stoletzki N."/>
            <person name="Peng C."/>
            <person name="Polak P."/>
            <person name="Xiong Z."/>
            <person name="Kiezun A."/>
            <person name="Zhu Y."/>
            <person name="Chen Y."/>
            <person name="Kryukov G.V."/>
            <person name="Zhang Q."/>
            <person name="Peshkin L."/>
            <person name="Yang L."/>
            <person name="Bronson R.T."/>
            <person name="Buffenstein R."/>
            <person name="Wang B."/>
            <person name="Han C."/>
            <person name="Li Q."/>
            <person name="Chen L."/>
            <person name="Zhao W."/>
            <person name="Sunyaev S.R."/>
            <person name="Park T.J."/>
            <person name="Zhang G."/>
            <person name="Wang J."/>
            <person name="Gladyshev V.N."/>
        </authorList>
    </citation>
    <scope>NUCLEOTIDE SEQUENCE [LARGE SCALE GENOMIC DNA]</scope>
</reference>
<dbReference type="InParanoid" id="G5BVF4"/>
<proteinExistence type="predicted"/>
<sequence length="78" mass="8907">VLLSHQVAQAGFKLRSSCLSLPECWDYRHVSRRTPCVFLFVCSFFETGSCYAAQASLKLMVILLPQPPKCWHYRCAPL</sequence>
<organism evidence="1 2">
    <name type="scientific">Heterocephalus glaber</name>
    <name type="common">Naked mole rat</name>
    <dbReference type="NCBI Taxonomy" id="10181"/>
    <lineage>
        <taxon>Eukaryota</taxon>
        <taxon>Metazoa</taxon>
        <taxon>Chordata</taxon>
        <taxon>Craniata</taxon>
        <taxon>Vertebrata</taxon>
        <taxon>Euteleostomi</taxon>
        <taxon>Mammalia</taxon>
        <taxon>Eutheria</taxon>
        <taxon>Euarchontoglires</taxon>
        <taxon>Glires</taxon>
        <taxon>Rodentia</taxon>
        <taxon>Hystricomorpha</taxon>
        <taxon>Bathyergidae</taxon>
        <taxon>Heterocephalus</taxon>
    </lineage>
</organism>
<feature type="non-terminal residue" evidence="1">
    <location>
        <position position="1"/>
    </location>
</feature>
<evidence type="ECO:0000313" key="1">
    <source>
        <dbReference type="EMBL" id="EHB13265.1"/>
    </source>
</evidence>
<accession>G5BVF4</accession>
<evidence type="ECO:0000313" key="2">
    <source>
        <dbReference type="Proteomes" id="UP000006813"/>
    </source>
</evidence>
<dbReference type="Proteomes" id="UP000006813">
    <property type="component" value="Unassembled WGS sequence"/>
</dbReference>
<gene>
    <name evidence="1" type="ORF">GW7_20875</name>
</gene>
<feature type="non-terminal residue" evidence="1">
    <location>
        <position position="78"/>
    </location>
</feature>
<dbReference type="EMBL" id="JH172089">
    <property type="protein sequence ID" value="EHB13265.1"/>
    <property type="molecule type" value="Genomic_DNA"/>
</dbReference>
<name>G5BVF4_HETGA</name>